<protein>
    <submittedName>
        <fullName evidence="1">Uncharacterized protein</fullName>
    </submittedName>
</protein>
<organism evidence="1 2">
    <name type="scientific">Rhizophagus clarus</name>
    <dbReference type="NCBI Taxonomy" id="94130"/>
    <lineage>
        <taxon>Eukaryota</taxon>
        <taxon>Fungi</taxon>
        <taxon>Fungi incertae sedis</taxon>
        <taxon>Mucoromycota</taxon>
        <taxon>Glomeromycotina</taxon>
        <taxon>Glomeromycetes</taxon>
        <taxon>Glomerales</taxon>
        <taxon>Glomeraceae</taxon>
        <taxon>Rhizophagus</taxon>
    </lineage>
</organism>
<dbReference type="AlphaFoldDB" id="A0A2Z6Q701"/>
<comment type="caution">
    <text evidence="1">The sequence shown here is derived from an EMBL/GenBank/DDBJ whole genome shotgun (WGS) entry which is preliminary data.</text>
</comment>
<dbReference type="EMBL" id="BEXD01000211">
    <property type="protein sequence ID" value="GBB85315.1"/>
    <property type="molecule type" value="Genomic_DNA"/>
</dbReference>
<dbReference type="Proteomes" id="UP000247702">
    <property type="component" value="Unassembled WGS sequence"/>
</dbReference>
<name>A0A2Z6Q701_9GLOM</name>
<accession>A0A2Z6Q701</accession>
<gene>
    <name evidence="1" type="ORF">RclHR1_11880008</name>
</gene>
<proteinExistence type="predicted"/>
<evidence type="ECO:0000313" key="1">
    <source>
        <dbReference type="EMBL" id="GBB85315.1"/>
    </source>
</evidence>
<keyword evidence="2" id="KW-1185">Reference proteome</keyword>
<evidence type="ECO:0000313" key="2">
    <source>
        <dbReference type="Proteomes" id="UP000247702"/>
    </source>
</evidence>
<sequence length="123" mass="13966">MAFQYCKPIFKQLSCGQFLEPSNSSKVLKVHDHTRAWVKNLLLVVENINNSITHQIGISPVEAIEKEEVFAKSSYSHDGLIGFDEEKLSGDILVQYLLYPSDLKCGRCRAGDLNWSPHIYHIC</sequence>
<reference evidence="1 2" key="1">
    <citation type="submission" date="2017-11" db="EMBL/GenBank/DDBJ databases">
        <title>The genome of Rhizophagus clarus HR1 reveals common genetic basis of auxotrophy among arbuscular mycorrhizal fungi.</title>
        <authorList>
            <person name="Kobayashi Y."/>
        </authorList>
    </citation>
    <scope>NUCLEOTIDE SEQUENCE [LARGE SCALE GENOMIC DNA]</scope>
    <source>
        <strain evidence="1 2">HR1</strain>
    </source>
</reference>